<accession>A0A8S1EAG1</accession>
<dbReference type="Proteomes" id="UP000494206">
    <property type="component" value="Unassembled WGS sequence"/>
</dbReference>
<protein>
    <recommendedName>
        <fullName evidence="1">C2H2-type domain-containing protein</fullName>
    </recommendedName>
</protein>
<dbReference type="InterPro" id="IPR013087">
    <property type="entry name" value="Znf_C2H2_type"/>
</dbReference>
<name>A0A8S1EAG1_9PELO</name>
<dbReference type="PANTHER" id="PTHR33936:SF3">
    <property type="entry name" value="C2H2-TYPE DOMAIN-CONTAINING PROTEIN"/>
    <property type="match status" value="1"/>
</dbReference>
<dbReference type="OrthoDB" id="5864469at2759"/>
<dbReference type="AlphaFoldDB" id="A0A8S1EAG1"/>
<proteinExistence type="predicted"/>
<dbReference type="EMBL" id="CADEPM010000001">
    <property type="protein sequence ID" value="CAB3397453.1"/>
    <property type="molecule type" value="Genomic_DNA"/>
</dbReference>
<gene>
    <name evidence="2" type="ORF">CBOVIS_LOCUS857</name>
</gene>
<dbReference type="InterPro" id="IPR052797">
    <property type="entry name" value="RegFact_GeneExpr_CellDeath"/>
</dbReference>
<dbReference type="PROSITE" id="PS00028">
    <property type="entry name" value="ZINC_FINGER_C2H2_1"/>
    <property type="match status" value="1"/>
</dbReference>
<evidence type="ECO:0000313" key="2">
    <source>
        <dbReference type="EMBL" id="CAB3397453.1"/>
    </source>
</evidence>
<comment type="caution">
    <text evidence="2">The sequence shown here is derived from an EMBL/GenBank/DDBJ whole genome shotgun (WGS) entry which is preliminary data.</text>
</comment>
<evidence type="ECO:0000259" key="1">
    <source>
        <dbReference type="PROSITE" id="PS00028"/>
    </source>
</evidence>
<keyword evidence="3" id="KW-1185">Reference proteome</keyword>
<evidence type="ECO:0000313" key="3">
    <source>
        <dbReference type="Proteomes" id="UP000494206"/>
    </source>
</evidence>
<sequence>MDDAGLQEELDVDGYMDDLKVHGMGQTIEFCQKRQPGARYLCPYGCGKLVAMRTIDYHKNNGCGRKTESAFNNPDLKKRYYCCGVCYVEFVTRFEFHAHLRMEHDVHPDIHQLHFKDRTTFDRFVRWLEMEGGAHFRHKSGTKRRQRGKGIFMACNRSGYVNSNQIPMNRERTGPFRLGYSCTAYIHATEFADGRVSAEVCGDHYGHDARMRLPNIIKYIVAHKQLEGETNSEIIGYLRRHFLNFAHDNIYAQRICFVDHEELKSIFLSYTKKWDAAGMIPQKCEIWEEELLDRAGIVREGVPRLRDYNEKTTSDIAVEEQWPRPRVFVAKIRAEDGSLVPIDMTRADEGGETSLLSANGFIPDAEGNGVDDTRYDDIDVDEYTEEPYEERGIEDANDEYSNRIIRHDVRVEVETPSSSRLENVGAEKNKHEDLYEEEQIILENPNEDVVIVDDDIKMQMEQRNIPGTSHEDHMEQVGMIDCPSSRLTNSFLEEIEAFKLDLLKKSSTMNITNLRSLFIRFQTLHNSLMDKVLEDNKPITVFPNRNRLAYRPGKSLDKHEPAHAQYGRGDITLLPIADELSDDEALTEPCRHEMNYNANFWS</sequence>
<organism evidence="2 3">
    <name type="scientific">Caenorhabditis bovis</name>
    <dbReference type="NCBI Taxonomy" id="2654633"/>
    <lineage>
        <taxon>Eukaryota</taxon>
        <taxon>Metazoa</taxon>
        <taxon>Ecdysozoa</taxon>
        <taxon>Nematoda</taxon>
        <taxon>Chromadorea</taxon>
        <taxon>Rhabditida</taxon>
        <taxon>Rhabditina</taxon>
        <taxon>Rhabditomorpha</taxon>
        <taxon>Rhabditoidea</taxon>
        <taxon>Rhabditidae</taxon>
        <taxon>Peloderinae</taxon>
        <taxon>Caenorhabditis</taxon>
    </lineage>
</organism>
<reference evidence="2 3" key="1">
    <citation type="submission" date="2020-04" db="EMBL/GenBank/DDBJ databases">
        <authorList>
            <person name="Laetsch R D."/>
            <person name="Stevens L."/>
            <person name="Kumar S."/>
            <person name="Blaxter L. M."/>
        </authorList>
    </citation>
    <scope>NUCLEOTIDE SEQUENCE [LARGE SCALE GENOMIC DNA]</scope>
</reference>
<feature type="domain" description="C2H2-type" evidence="1">
    <location>
        <begin position="82"/>
        <end position="104"/>
    </location>
</feature>
<dbReference type="PANTHER" id="PTHR33936">
    <property type="entry name" value="PROTEIN CBG17840"/>
    <property type="match status" value="1"/>
</dbReference>